<sequence length="77" mass="9045">MFLTLSLSYYAMFNFSKRRIRAVIFAVFYTISVYHLYLGLKNYVIGEFIAYTFVPLAMYGFYEVVFGNAKKWPVLGI</sequence>
<feature type="non-terminal residue" evidence="2">
    <location>
        <position position="77"/>
    </location>
</feature>
<keyword evidence="1" id="KW-0812">Transmembrane</keyword>
<reference evidence="2" key="1">
    <citation type="submission" date="2018-06" db="EMBL/GenBank/DDBJ databases">
        <authorList>
            <consortium name="PulseNet: The National Subtyping Network for Foodborne Disease Surveillance"/>
            <person name="Tarr C.L."/>
            <person name="Trees E."/>
            <person name="Katz L.S."/>
            <person name="Carleton-Romer H.A."/>
            <person name="Stroika S."/>
            <person name="Kucerova Z."/>
            <person name="Roache K.F."/>
            <person name="Sabol A.L."/>
            <person name="Besser J."/>
            <person name="Gerner-Smidt P."/>
        </authorList>
    </citation>
    <scope>NUCLEOTIDE SEQUENCE</scope>
    <source>
        <strain evidence="2">PNUSAC003301</strain>
    </source>
</reference>
<feature type="transmembrane region" description="Helical" evidence="1">
    <location>
        <begin position="43"/>
        <end position="62"/>
    </location>
</feature>
<dbReference type="EMBL" id="AACFVE010000266">
    <property type="protein sequence ID" value="EAK3904361.1"/>
    <property type="molecule type" value="Genomic_DNA"/>
</dbReference>
<comment type="caution">
    <text evidence="2">The sequence shown here is derived from an EMBL/GenBank/DDBJ whole genome shotgun (WGS) entry which is preliminary data.</text>
</comment>
<name>A0A5T0UL29_CAMJU</name>
<dbReference type="AlphaFoldDB" id="A0A5T0UL29"/>
<proteinExistence type="predicted"/>
<evidence type="ECO:0000313" key="2">
    <source>
        <dbReference type="EMBL" id="EAK3904361.1"/>
    </source>
</evidence>
<keyword evidence="1" id="KW-0472">Membrane</keyword>
<accession>A0A5T0UL29</accession>
<gene>
    <name evidence="2" type="ORF">CW563_09815</name>
</gene>
<feature type="transmembrane region" description="Helical" evidence="1">
    <location>
        <begin position="20"/>
        <end position="37"/>
    </location>
</feature>
<protein>
    <submittedName>
        <fullName evidence="2">Uncharacterized protein</fullName>
    </submittedName>
</protein>
<organism evidence="2">
    <name type="scientific">Campylobacter jejuni</name>
    <dbReference type="NCBI Taxonomy" id="197"/>
    <lineage>
        <taxon>Bacteria</taxon>
        <taxon>Pseudomonadati</taxon>
        <taxon>Campylobacterota</taxon>
        <taxon>Epsilonproteobacteria</taxon>
        <taxon>Campylobacterales</taxon>
        <taxon>Campylobacteraceae</taxon>
        <taxon>Campylobacter</taxon>
    </lineage>
</organism>
<keyword evidence="1" id="KW-1133">Transmembrane helix</keyword>
<evidence type="ECO:0000256" key="1">
    <source>
        <dbReference type="SAM" id="Phobius"/>
    </source>
</evidence>